<proteinExistence type="predicted"/>
<comment type="caution">
    <text evidence="1">The sequence shown here is derived from an EMBL/GenBank/DDBJ whole genome shotgun (WGS) entry which is preliminary data.</text>
</comment>
<organism evidence="1">
    <name type="scientific">marine sediment metagenome</name>
    <dbReference type="NCBI Taxonomy" id="412755"/>
    <lineage>
        <taxon>unclassified sequences</taxon>
        <taxon>metagenomes</taxon>
        <taxon>ecological metagenomes</taxon>
    </lineage>
</organism>
<dbReference type="AlphaFoldDB" id="A0A0F9I0J9"/>
<protein>
    <submittedName>
        <fullName evidence="1">Uncharacterized protein</fullName>
    </submittedName>
</protein>
<sequence>RISVLLSLHIVNHSYNRQPYPDMRNLNIALPAPFLERLAALAQL</sequence>
<accession>A0A0F9I0J9</accession>
<reference evidence="1" key="1">
    <citation type="journal article" date="2015" name="Nature">
        <title>Complex archaea that bridge the gap between prokaryotes and eukaryotes.</title>
        <authorList>
            <person name="Spang A."/>
            <person name="Saw J.H."/>
            <person name="Jorgensen S.L."/>
            <person name="Zaremba-Niedzwiedzka K."/>
            <person name="Martijn J."/>
            <person name="Lind A.E."/>
            <person name="van Eijk R."/>
            <person name="Schleper C."/>
            <person name="Guy L."/>
            <person name="Ettema T.J."/>
        </authorList>
    </citation>
    <scope>NUCLEOTIDE SEQUENCE</scope>
</reference>
<gene>
    <name evidence="1" type="ORF">LCGC14_1719520</name>
</gene>
<dbReference type="EMBL" id="LAZR01015451">
    <property type="protein sequence ID" value="KKM12975.1"/>
    <property type="molecule type" value="Genomic_DNA"/>
</dbReference>
<feature type="non-terminal residue" evidence="1">
    <location>
        <position position="1"/>
    </location>
</feature>
<name>A0A0F9I0J9_9ZZZZ</name>
<evidence type="ECO:0000313" key="1">
    <source>
        <dbReference type="EMBL" id="KKM12975.1"/>
    </source>
</evidence>